<feature type="chain" id="PRO_5020040208" evidence="12">
    <location>
        <begin position="18"/>
        <end position="295"/>
    </location>
</feature>
<keyword evidence="6 11" id="KW-0720">Serine protease</keyword>
<proteinExistence type="inferred from homology"/>
<dbReference type="Proteomes" id="UP000299102">
    <property type="component" value="Unassembled WGS sequence"/>
</dbReference>
<dbReference type="GO" id="GO:0090729">
    <property type="term" value="F:toxin activity"/>
    <property type="evidence" value="ECO:0007669"/>
    <property type="project" value="UniProtKB-KW"/>
</dbReference>
<evidence type="ECO:0000256" key="7">
    <source>
        <dbReference type="ARBA" id="ARBA00023157"/>
    </source>
</evidence>
<dbReference type="InterPro" id="IPR009003">
    <property type="entry name" value="Peptidase_S1_PA"/>
</dbReference>
<evidence type="ECO:0000256" key="11">
    <source>
        <dbReference type="RuleBase" id="RU363034"/>
    </source>
</evidence>
<evidence type="ECO:0000256" key="3">
    <source>
        <dbReference type="ARBA" id="ARBA00022656"/>
    </source>
</evidence>
<protein>
    <submittedName>
        <fullName evidence="14">Chymotrypsin BI</fullName>
    </submittedName>
</protein>
<evidence type="ECO:0000256" key="1">
    <source>
        <dbReference type="ARBA" id="ARBA00004239"/>
    </source>
</evidence>
<evidence type="ECO:0000256" key="4">
    <source>
        <dbReference type="ARBA" id="ARBA00022670"/>
    </source>
</evidence>
<comment type="function">
    <text evidence="9">Fibrinolytic activity; shows preferential cleavage of Arg-Gly bonds in all three fibrinogen chains. Contact with the caterpillars causes severe bleeding, due the anticoagulant effect of the protein.</text>
</comment>
<evidence type="ECO:0000256" key="8">
    <source>
        <dbReference type="ARBA" id="ARBA00023240"/>
    </source>
</evidence>
<organism evidence="14 15">
    <name type="scientific">Eumeta variegata</name>
    <name type="common">Bagworm moth</name>
    <name type="synonym">Eumeta japonica</name>
    <dbReference type="NCBI Taxonomy" id="151549"/>
    <lineage>
        <taxon>Eukaryota</taxon>
        <taxon>Metazoa</taxon>
        <taxon>Ecdysozoa</taxon>
        <taxon>Arthropoda</taxon>
        <taxon>Hexapoda</taxon>
        <taxon>Insecta</taxon>
        <taxon>Pterygota</taxon>
        <taxon>Neoptera</taxon>
        <taxon>Endopterygota</taxon>
        <taxon>Lepidoptera</taxon>
        <taxon>Glossata</taxon>
        <taxon>Ditrysia</taxon>
        <taxon>Tineoidea</taxon>
        <taxon>Psychidae</taxon>
        <taxon>Oiketicinae</taxon>
        <taxon>Eumeta</taxon>
    </lineage>
</organism>
<dbReference type="PROSITE" id="PS00135">
    <property type="entry name" value="TRYPSIN_SER"/>
    <property type="match status" value="1"/>
</dbReference>
<feature type="signal peptide" evidence="12">
    <location>
        <begin position="1"/>
        <end position="17"/>
    </location>
</feature>
<dbReference type="InterPro" id="IPR001254">
    <property type="entry name" value="Trypsin_dom"/>
</dbReference>
<dbReference type="PROSITE" id="PS51257">
    <property type="entry name" value="PROKAR_LIPOPROTEIN"/>
    <property type="match status" value="1"/>
</dbReference>
<dbReference type="GO" id="GO:0005576">
    <property type="term" value="C:extracellular region"/>
    <property type="evidence" value="ECO:0007669"/>
    <property type="project" value="UniProtKB-SubCell"/>
</dbReference>
<sequence>MKFSLGIVLVLAAVACAKQLPFEPVEVESLTAYNYFERYGIPEAERIRKHEEELMNNPERITGGSASSLGQFPWQAGLVIDLIGISGNGVCGGSVLSATRIITAAHCWFDGRNQAWRMTTVTGSTTLFFGGTRIQSTNVVMHGSWNPSQIRNDVAMIILPSFLTFSNNVRAIALPPSDENFAGETATASGFGLTNDGGGISNNQFLSHVSLSVITNTVCWLSFPGVIQDSNICTSGAGGASTCSGDSGGPLVVNRNNQPVLIGITSFGSALGCTRGFPAAFARVTSFRAWINQNL</sequence>
<dbReference type="PANTHER" id="PTHR24276:SF91">
    <property type="entry name" value="AT26814P-RELATED"/>
    <property type="match status" value="1"/>
</dbReference>
<evidence type="ECO:0000256" key="12">
    <source>
        <dbReference type="SAM" id="SignalP"/>
    </source>
</evidence>
<dbReference type="AlphaFoldDB" id="A0A4C1VUD7"/>
<keyword evidence="3" id="KW-0800">Toxin</keyword>
<evidence type="ECO:0000313" key="15">
    <source>
        <dbReference type="Proteomes" id="UP000299102"/>
    </source>
</evidence>
<evidence type="ECO:0000256" key="5">
    <source>
        <dbReference type="ARBA" id="ARBA00022801"/>
    </source>
</evidence>
<dbReference type="InterPro" id="IPR050430">
    <property type="entry name" value="Peptidase_S1"/>
</dbReference>
<evidence type="ECO:0000256" key="2">
    <source>
        <dbReference type="ARBA" id="ARBA00007664"/>
    </source>
</evidence>
<dbReference type="FunFam" id="2.40.10.10:FF:000068">
    <property type="entry name" value="transmembrane protease serine 2"/>
    <property type="match status" value="1"/>
</dbReference>
<evidence type="ECO:0000256" key="9">
    <source>
        <dbReference type="ARBA" id="ARBA00055534"/>
    </source>
</evidence>
<dbReference type="STRING" id="151549.A0A4C1VUD7"/>
<dbReference type="InterPro" id="IPR018114">
    <property type="entry name" value="TRYPSIN_HIS"/>
</dbReference>
<dbReference type="PRINTS" id="PR00722">
    <property type="entry name" value="CHYMOTRYPSIN"/>
</dbReference>
<dbReference type="CDD" id="cd00190">
    <property type="entry name" value="Tryp_SPc"/>
    <property type="match status" value="1"/>
</dbReference>
<dbReference type="InterPro" id="IPR001314">
    <property type="entry name" value="Peptidase_S1A"/>
</dbReference>
<accession>A0A4C1VUD7</accession>
<dbReference type="PROSITE" id="PS50240">
    <property type="entry name" value="TRYPSIN_DOM"/>
    <property type="match status" value="1"/>
</dbReference>
<keyword evidence="8" id="KW-1199">Hemostasis impairing toxin</keyword>
<dbReference type="GO" id="GO:0006508">
    <property type="term" value="P:proteolysis"/>
    <property type="evidence" value="ECO:0007669"/>
    <property type="project" value="UniProtKB-KW"/>
</dbReference>
<gene>
    <name evidence="14" type="ORF">EVAR_26901_1</name>
</gene>
<dbReference type="EMBL" id="BGZK01000406">
    <property type="protein sequence ID" value="GBP41779.1"/>
    <property type="molecule type" value="Genomic_DNA"/>
</dbReference>
<comment type="similarity">
    <text evidence="2">Belongs to the peptidase S1 family.</text>
</comment>
<dbReference type="SUPFAM" id="SSF50494">
    <property type="entry name" value="Trypsin-like serine proteases"/>
    <property type="match status" value="1"/>
</dbReference>
<reference evidence="14 15" key="1">
    <citation type="journal article" date="2019" name="Commun. Biol.">
        <title>The bagworm genome reveals a unique fibroin gene that provides high tensile strength.</title>
        <authorList>
            <person name="Kono N."/>
            <person name="Nakamura H."/>
            <person name="Ohtoshi R."/>
            <person name="Tomita M."/>
            <person name="Numata K."/>
            <person name="Arakawa K."/>
        </authorList>
    </citation>
    <scope>NUCLEOTIDE SEQUENCE [LARGE SCALE GENOMIC DNA]</scope>
</reference>
<dbReference type="Gene3D" id="2.40.10.10">
    <property type="entry name" value="Trypsin-like serine proteases"/>
    <property type="match status" value="1"/>
</dbReference>
<keyword evidence="12" id="KW-0732">Signal</keyword>
<evidence type="ECO:0000313" key="14">
    <source>
        <dbReference type="EMBL" id="GBP41779.1"/>
    </source>
</evidence>
<keyword evidence="5 11" id="KW-0378">Hydrolase</keyword>
<dbReference type="OrthoDB" id="5565075at2759"/>
<dbReference type="SMART" id="SM00020">
    <property type="entry name" value="Tryp_SPc"/>
    <property type="match status" value="1"/>
</dbReference>
<comment type="caution">
    <text evidence="14">The sequence shown here is derived from an EMBL/GenBank/DDBJ whole genome shotgun (WGS) entry which is preliminary data.</text>
</comment>
<keyword evidence="10" id="KW-1205">Fibrinolytic toxin</keyword>
<name>A0A4C1VUD7_EUMVA</name>
<dbReference type="PROSITE" id="PS00134">
    <property type="entry name" value="TRYPSIN_HIS"/>
    <property type="match status" value="1"/>
</dbReference>
<evidence type="ECO:0000256" key="6">
    <source>
        <dbReference type="ARBA" id="ARBA00022825"/>
    </source>
</evidence>
<dbReference type="Pfam" id="PF00089">
    <property type="entry name" value="Trypsin"/>
    <property type="match status" value="1"/>
</dbReference>
<dbReference type="InterPro" id="IPR043504">
    <property type="entry name" value="Peptidase_S1_PA_chymotrypsin"/>
</dbReference>
<dbReference type="PANTHER" id="PTHR24276">
    <property type="entry name" value="POLYSERASE-RELATED"/>
    <property type="match status" value="1"/>
</dbReference>
<dbReference type="InterPro" id="IPR033116">
    <property type="entry name" value="TRYPSIN_SER"/>
</dbReference>
<evidence type="ECO:0000256" key="10">
    <source>
        <dbReference type="ARBA" id="ARBA00084094"/>
    </source>
</evidence>
<keyword evidence="4 11" id="KW-0645">Protease</keyword>
<comment type="subcellular location">
    <subcellularLocation>
        <location evidence="1">Secreted</location>
        <location evidence="1">Extracellular space</location>
    </subcellularLocation>
</comment>
<keyword evidence="15" id="KW-1185">Reference proteome</keyword>
<keyword evidence="7" id="KW-1015">Disulfide bond</keyword>
<feature type="domain" description="Peptidase S1" evidence="13">
    <location>
        <begin position="61"/>
        <end position="295"/>
    </location>
</feature>
<dbReference type="GO" id="GO:0004252">
    <property type="term" value="F:serine-type endopeptidase activity"/>
    <property type="evidence" value="ECO:0007669"/>
    <property type="project" value="InterPro"/>
</dbReference>
<evidence type="ECO:0000259" key="13">
    <source>
        <dbReference type="PROSITE" id="PS50240"/>
    </source>
</evidence>